<sequence length="288" mass="32206">MNQDMVKLHTTPYKNDAAMGTFLQNRNGEKYFVHAAGNEGFTGYFLAGLTNGKGVALFVNSDDGHVLLELINSVALVYDWKGFRKPEQITTVPVNETLCSKYIGEYILDGWLSEIEKGKDGLYLWTDGITSKMYFTSTTDFRNIELGGTKTFTFDNAGKVTGYSNTINSRLRATGQKITNLDTLKPRPGQSGVLGRHLLETKNYDKAIDFLSQGIESQPSDSLLIRDLAHSYLFKGDFAKAIELYQQYLKRGHTGNELSESLKNDFEYFRKAGFDHSVIKKASGILSL</sequence>
<dbReference type="SUPFAM" id="SSF48452">
    <property type="entry name" value="TPR-like"/>
    <property type="match status" value="1"/>
</dbReference>
<dbReference type="Pfam" id="PF14559">
    <property type="entry name" value="TPR_19"/>
    <property type="match status" value="1"/>
</dbReference>
<keyword evidence="2" id="KW-1185">Reference proteome</keyword>
<dbReference type="EMBL" id="LVXG01000012">
    <property type="protein sequence ID" value="OQP50277.1"/>
    <property type="molecule type" value="Genomic_DNA"/>
</dbReference>
<dbReference type="STRING" id="354355.SAMN05660816_00940"/>
<evidence type="ECO:0000313" key="1">
    <source>
        <dbReference type="EMBL" id="OQP50277.1"/>
    </source>
</evidence>
<proteinExistence type="predicted"/>
<dbReference type="InterPro" id="IPR011990">
    <property type="entry name" value="TPR-like_helical_dom_sf"/>
</dbReference>
<dbReference type="Gene3D" id="1.25.40.10">
    <property type="entry name" value="Tetratricopeptide repeat domain"/>
    <property type="match status" value="1"/>
</dbReference>
<accession>A0A1V9EVT9</accession>
<reference evidence="2" key="1">
    <citation type="submission" date="2016-04" db="EMBL/GenBank/DDBJ databases">
        <authorList>
            <person name="Chen L."/>
            <person name="Zhuang W."/>
            <person name="Wang G."/>
        </authorList>
    </citation>
    <scope>NUCLEOTIDE SEQUENCE [LARGE SCALE GENOMIC DNA]</scope>
    <source>
        <strain evidence="2">17621</strain>
    </source>
</reference>
<protein>
    <submittedName>
        <fullName evidence="1">Uncharacterized protein</fullName>
    </submittedName>
</protein>
<comment type="caution">
    <text evidence="1">The sequence shown here is derived from an EMBL/GenBank/DDBJ whole genome shotgun (WGS) entry which is preliminary data.</text>
</comment>
<organism evidence="1 2">
    <name type="scientific">Niastella yeongjuensis</name>
    <dbReference type="NCBI Taxonomy" id="354355"/>
    <lineage>
        <taxon>Bacteria</taxon>
        <taxon>Pseudomonadati</taxon>
        <taxon>Bacteroidota</taxon>
        <taxon>Chitinophagia</taxon>
        <taxon>Chitinophagales</taxon>
        <taxon>Chitinophagaceae</taxon>
        <taxon>Niastella</taxon>
    </lineage>
</organism>
<gene>
    <name evidence="1" type="ORF">A4H97_00055</name>
</gene>
<evidence type="ECO:0000313" key="2">
    <source>
        <dbReference type="Proteomes" id="UP000192610"/>
    </source>
</evidence>
<dbReference type="Proteomes" id="UP000192610">
    <property type="component" value="Unassembled WGS sequence"/>
</dbReference>
<dbReference type="AlphaFoldDB" id="A0A1V9EVT9"/>
<name>A0A1V9EVT9_9BACT</name>